<evidence type="ECO:0008006" key="3">
    <source>
        <dbReference type="Google" id="ProtNLM"/>
    </source>
</evidence>
<organism evidence="1 2">
    <name type="scientific">Mesobacillus stamsii</name>
    <dbReference type="NCBI Taxonomy" id="225347"/>
    <lineage>
        <taxon>Bacteria</taxon>
        <taxon>Bacillati</taxon>
        <taxon>Bacillota</taxon>
        <taxon>Bacilli</taxon>
        <taxon>Bacillales</taxon>
        <taxon>Bacillaceae</taxon>
        <taxon>Mesobacillus</taxon>
    </lineage>
</organism>
<comment type="caution">
    <text evidence="1">The sequence shown here is derived from an EMBL/GenBank/DDBJ whole genome shotgun (WGS) entry which is preliminary data.</text>
</comment>
<sequence length="31" mass="3674">MAAIVYQTDKRTGITYAYQSISYWDKEKKQS</sequence>
<protein>
    <recommendedName>
        <fullName evidence="3">Transposase</fullName>
    </recommendedName>
</protein>
<dbReference type="EMBL" id="JAUSUN010000069">
    <property type="protein sequence ID" value="MDQ0415842.1"/>
    <property type="molecule type" value="Genomic_DNA"/>
</dbReference>
<reference evidence="1 2" key="1">
    <citation type="submission" date="2023-07" db="EMBL/GenBank/DDBJ databases">
        <title>Genomic Encyclopedia of Type Strains, Phase IV (KMG-IV): sequencing the most valuable type-strain genomes for metagenomic binning, comparative biology and taxonomic classification.</title>
        <authorList>
            <person name="Goeker M."/>
        </authorList>
    </citation>
    <scope>NUCLEOTIDE SEQUENCE [LARGE SCALE GENOMIC DNA]</scope>
    <source>
        <strain evidence="1 2">DSM 19598</strain>
    </source>
</reference>
<proteinExistence type="predicted"/>
<name>A0ABU0G2Q3_9BACI</name>
<feature type="non-terminal residue" evidence="1">
    <location>
        <position position="31"/>
    </location>
</feature>
<gene>
    <name evidence="1" type="ORF">J2S25_004114</name>
</gene>
<dbReference type="Proteomes" id="UP001242313">
    <property type="component" value="Unassembled WGS sequence"/>
</dbReference>
<evidence type="ECO:0000313" key="1">
    <source>
        <dbReference type="EMBL" id="MDQ0415842.1"/>
    </source>
</evidence>
<accession>A0ABU0G2Q3</accession>
<keyword evidence="2" id="KW-1185">Reference proteome</keyword>
<evidence type="ECO:0000313" key="2">
    <source>
        <dbReference type="Proteomes" id="UP001242313"/>
    </source>
</evidence>